<evidence type="ECO:0000313" key="2">
    <source>
        <dbReference type="Proteomes" id="UP001367508"/>
    </source>
</evidence>
<keyword evidence="2" id="KW-1185">Reference proteome</keyword>
<accession>A0AAN9R6N4</accession>
<comment type="caution">
    <text evidence="1">The sequence shown here is derived from an EMBL/GenBank/DDBJ whole genome shotgun (WGS) entry which is preliminary data.</text>
</comment>
<dbReference type="Proteomes" id="UP001367508">
    <property type="component" value="Unassembled WGS sequence"/>
</dbReference>
<name>A0AAN9R6N4_CANGL</name>
<evidence type="ECO:0000313" key="1">
    <source>
        <dbReference type="EMBL" id="KAK7359854.1"/>
    </source>
</evidence>
<sequence length="89" mass="10446">MYQGKGETSALNLECAMAAVAISIRIEKLTGRLFFLWLNLFWLVMRRGEEENEPWIWLFSKILLLHRMLLFLKMVTFQAICFDFPAACV</sequence>
<gene>
    <name evidence="1" type="ORF">VNO77_01819</name>
</gene>
<dbReference type="EMBL" id="JAYMYQ010000001">
    <property type="protein sequence ID" value="KAK7359854.1"/>
    <property type="molecule type" value="Genomic_DNA"/>
</dbReference>
<reference evidence="1 2" key="1">
    <citation type="submission" date="2024-01" db="EMBL/GenBank/DDBJ databases">
        <title>The genomes of 5 underutilized Papilionoideae crops provide insights into root nodulation and disease resistanc.</title>
        <authorList>
            <person name="Jiang F."/>
        </authorList>
    </citation>
    <scope>NUCLEOTIDE SEQUENCE [LARGE SCALE GENOMIC DNA]</scope>
    <source>
        <strain evidence="1">LVBAO_FW01</strain>
        <tissue evidence="1">Leaves</tissue>
    </source>
</reference>
<protein>
    <submittedName>
        <fullName evidence="1">Uncharacterized protein</fullName>
    </submittedName>
</protein>
<proteinExistence type="predicted"/>
<dbReference type="AlphaFoldDB" id="A0AAN9R6N4"/>
<organism evidence="1 2">
    <name type="scientific">Canavalia gladiata</name>
    <name type="common">Sword bean</name>
    <name type="synonym">Dolichos gladiatus</name>
    <dbReference type="NCBI Taxonomy" id="3824"/>
    <lineage>
        <taxon>Eukaryota</taxon>
        <taxon>Viridiplantae</taxon>
        <taxon>Streptophyta</taxon>
        <taxon>Embryophyta</taxon>
        <taxon>Tracheophyta</taxon>
        <taxon>Spermatophyta</taxon>
        <taxon>Magnoliopsida</taxon>
        <taxon>eudicotyledons</taxon>
        <taxon>Gunneridae</taxon>
        <taxon>Pentapetalae</taxon>
        <taxon>rosids</taxon>
        <taxon>fabids</taxon>
        <taxon>Fabales</taxon>
        <taxon>Fabaceae</taxon>
        <taxon>Papilionoideae</taxon>
        <taxon>50 kb inversion clade</taxon>
        <taxon>NPAAA clade</taxon>
        <taxon>indigoferoid/millettioid clade</taxon>
        <taxon>Phaseoleae</taxon>
        <taxon>Canavalia</taxon>
    </lineage>
</organism>